<dbReference type="CDD" id="cd00063">
    <property type="entry name" value="FN3"/>
    <property type="match status" value="3"/>
</dbReference>
<dbReference type="GO" id="GO:0007169">
    <property type="term" value="P:cell surface receptor protein tyrosine kinase signaling pathway"/>
    <property type="evidence" value="ECO:0007669"/>
    <property type="project" value="InterPro"/>
</dbReference>
<feature type="region of interest" description="Disordered" evidence="23">
    <location>
        <begin position="742"/>
        <end position="776"/>
    </location>
</feature>
<feature type="compositionally biased region" description="Low complexity" evidence="23">
    <location>
        <begin position="1531"/>
        <end position="1551"/>
    </location>
</feature>
<reference evidence="27 28" key="1">
    <citation type="submission" date="2018-04" db="EMBL/GenBank/DDBJ databases">
        <title>The genome of golden apple snail Pomacea canaliculata provides insight into stress tolerance and invasive adaptation.</title>
        <authorList>
            <person name="Liu C."/>
            <person name="Liu B."/>
            <person name="Ren Y."/>
            <person name="Zhang Y."/>
            <person name="Wang H."/>
            <person name="Li S."/>
            <person name="Jiang F."/>
            <person name="Yin L."/>
            <person name="Zhang G."/>
            <person name="Qian W."/>
            <person name="Fan W."/>
        </authorList>
    </citation>
    <scope>NUCLEOTIDE SEQUENCE [LARGE SCALE GENOMIC DNA]</scope>
    <source>
        <strain evidence="27">SZHN2017</strain>
        <tissue evidence="27">Muscle</tissue>
    </source>
</reference>
<evidence type="ECO:0000256" key="6">
    <source>
        <dbReference type="ARBA" id="ARBA00022692"/>
    </source>
</evidence>
<feature type="transmembrane region" description="Helical" evidence="24">
    <location>
        <begin position="896"/>
        <end position="923"/>
    </location>
</feature>
<dbReference type="InterPro" id="IPR036116">
    <property type="entry name" value="FN3_sf"/>
</dbReference>
<comment type="caution">
    <text evidence="27">The sequence shown here is derived from an EMBL/GenBank/DDBJ whole genome shotgun (WGS) entry which is preliminary data.</text>
</comment>
<dbReference type="InterPro" id="IPR000494">
    <property type="entry name" value="Rcpt_L-dom"/>
</dbReference>
<evidence type="ECO:0000256" key="18">
    <source>
        <dbReference type="ARBA" id="ARBA00023180"/>
    </source>
</evidence>
<keyword evidence="19" id="KW-0464">Manganese</keyword>
<dbReference type="SUPFAM" id="SSF52058">
    <property type="entry name" value="L domain-like"/>
    <property type="match status" value="2"/>
</dbReference>
<dbReference type="CDD" id="cd05032">
    <property type="entry name" value="PTKc_InsR_like"/>
    <property type="match status" value="1"/>
</dbReference>
<protein>
    <recommendedName>
        <fullName evidence="22">Tyrosine-protein kinase receptor</fullName>
        <ecNumber evidence="22">2.7.10.1</ecNumber>
    </recommendedName>
</protein>
<evidence type="ECO:0000256" key="7">
    <source>
        <dbReference type="ARBA" id="ARBA00022723"/>
    </source>
</evidence>
<keyword evidence="12 21" id="KW-0067">ATP-binding</keyword>
<evidence type="ECO:0000256" key="4">
    <source>
        <dbReference type="ARBA" id="ARBA00022679"/>
    </source>
</evidence>
<feature type="region of interest" description="Disordered" evidence="23">
    <location>
        <begin position="1526"/>
        <end position="1551"/>
    </location>
</feature>
<evidence type="ECO:0000256" key="1">
    <source>
        <dbReference type="ARBA" id="ARBA00001936"/>
    </source>
</evidence>
<dbReference type="PROSITE" id="PS00109">
    <property type="entry name" value="PROTEIN_KINASE_TYR"/>
    <property type="match status" value="1"/>
</dbReference>
<evidence type="ECO:0000256" key="21">
    <source>
        <dbReference type="PROSITE-ProRule" id="PRU10141"/>
    </source>
</evidence>
<evidence type="ECO:0000259" key="25">
    <source>
        <dbReference type="PROSITE" id="PS50011"/>
    </source>
</evidence>
<evidence type="ECO:0000256" key="12">
    <source>
        <dbReference type="ARBA" id="ARBA00022840"/>
    </source>
</evidence>
<dbReference type="InterPro" id="IPR008266">
    <property type="entry name" value="Tyr_kinase_AS"/>
</dbReference>
<keyword evidence="7" id="KW-0479">Metal-binding</keyword>
<keyword evidence="14 24" id="KW-0472">Membrane</keyword>
<keyword evidence="3 22" id="KW-0597">Phosphoprotein</keyword>
<dbReference type="SUPFAM" id="SSF57184">
    <property type="entry name" value="Growth factor receptor domain"/>
    <property type="match status" value="1"/>
</dbReference>
<evidence type="ECO:0000313" key="27">
    <source>
        <dbReference type="EMBL" id="PVD19506.1"/>
    </source>
</evidence>
<dbReference type="InterPro" id="IPR017441">
    <property type="entry name" value="Protein_kinase_ATP_BS"/>
</dbReference>
<organism evidence="27 28">
    <name type="scientific">Pomacea canaliculata</name>
    <name type="common">Golden apple snail</name>
    <dbReference type="NCBI Taxonomy" id="400727"/>
    <lineage>
        <taxon>Eukaryota</taxon>
        <taxon>Metazoa</taxon>
        <taxon>Spiralia</taxon>
        <taxon>Lophotrochozoa</taxon>
        <taxon>Mollusca</taxon>
        <taxon>Gastropoda</taxon>
        <taxon>Caenogastropoda</taxon>
        <taxon>Architaenioglossa</taxon>
        <taxon>Ampullarioidea</taxon>
        <taxon>Ampullariidae</taxon>
        <taxon>Pomacea</taxon>
    </lineage>
</organism>
<keyword evidence="8" id="KW-0732">Signal</keyword>
<keyword evidence="6 22" id="KW-0812">Transmembrane</keyword>
<dbReference type="InterPro" id="IPR050122">
    <property type="entry name" value="RTK"/>
</dbReference>
<keyword evidence="13 24" id="KW-1133">Transmembrane helix</keyword>
<comment type="catalytic activity">
    <reaction evidence="20 22">
        <text>L-tyrosyl-[protein] + ATP = O-phospho-L-tyrosyl-[protein] + ADP + H(+)</text>
        <dbReference type="Rhea" id="RHEA:10596"/>
        <dbReference type="Rhea" id="RHEA-COMP:10136"/>
        <dbReference type="Rhea" id="RHEA-COMP:20101"/>
        <dbReference type="ChEBI" id="CHEBI:15378"/>
        <dbReference type="ChEBI" id="CHEBI:30616"/>
        <dbReference type="ChEBI" id="CHEBI:46858"/>
        <dbReference type="ChEBI" id="CHEBI:61978"/>
        <dbReference type="ChEBI" id="CHEBI:456216"/>
        <dbReference type="EC" id="2.7.10.1"/>
    </reaction>
</comment>
<dbReference type="GO" id="GO:0046872">
    <property type="term" value="F:metal ion binding"/>
    <property type="evidence" value="ECO:0007669"/>
    <property type="project" value="UniProtKB-KW"/>
</dbReference>
<dbReference type="FunFam" id="3.30.200.20:FF:000026">
    <property type="entry name" value="Tyrosine-protein kinase receptor"/>
    <property type="match status" value="1"/>
</dbReference>
<evidence type="ECO:0000256" key="24">
    <source>
        <dbReference type="SAM" id="Phobius"/>
    </source>
</evidence>
<dbReference type="InterPro" id="IPR003961">
    <property type="entry name" value="FN3_dom"/>
</dbReference>
<feature type="domain" description="Fibronectin type-III" evidence="26">
    <location>
        <begin position="576"/>
        <end position="690"/>
    </location>
</feature>
<keyword evidence="18" id="KW-0325">Glycoprotein</keyword>
<feature type="compositionally biased region" description="Low complexity" evidence="23">
    <location>
        <begin position="1476"/>
        <end position="1498"/>
    </location>
</feature>
<dbReference type="Pfam" id="PF00757">
    <property type="entry name" value="Furin-like"/>
    <property type="match status" value="1"/>
</dbReference>
<feature type="compositionally biased region" description="Acidic residues" evidence="23">
    <location>
        <begin position="1406"/>
        <end position="1423"/>
    </location>
</feature>
<dbReference type="InterPro" id="IPR006211">
    <property type="entry name" value="Furin-like_Cys-rich_dom"/>
</dbReference>
<dbReference type="PANTHER" id="PTHR24416:SF525">
    <property type="entry name" value="INSULIN-LIKE RECEPTOR"/>
    <property type="match status" value="1"/>
</dbReference>
<accession>A0A2T7NEB6</accession>
<keyword evidence="15" id="KW-0829">Tyrosine-protein kinase</keyword>
<dbReference type="Gene3D" id="3.30.200.20">
    <property type="entry name" value="Phosphorylase Kinase, domain 1"/>
    <property type="match status" value="1"/>
</dbReference>
<evidence type="ECO:0000256" key="22">
    <source>
        <dbReference type="RuleBase" id="RU000312"/>
    </source>
</evidence>
<dbReference type="FunFam" id="1.10.510.10:FF:000528">
    <property type="entry name" value="Tyrosine-protein kinase receptor"/>
    <property type="match status" value="1"/>
</dbReference>
<dbReference type="PROSITE" id="PS50011">
    <property type="entry name" value="PROTEIN_KINASE_DOM"/>
    <property type="match status" value="1"/>
</dbReference>
<dbReference type="GO" id="GO:0005524">
    <property type="term" value="F:ATP binding"/>
    <property type="evidence" value="ECO:0007669"/>
    <property type="project" value="UniProtKB-UniRule"/>
</dbReference>
<feature type="compositionally biased region" description="Polar residues" evidence="23">
    <location>
        <begin position="830"/>
        <end position="853"/>
    </location>
</feature>
<dbReference type="InterPro" id="IPR002011">
    <property type="entry name" value="Tyr_kinase_rcpt_2_CS"/>
</dbReference>
<feature type="binding site" evidence="21">
    <location>
        <position position="1134"/>
    </location>
    <ligand>
        <name>ATP</name>
        <dbReference type="ChEBI" id="CHEBI:30616"/>
    </ligand>
</feature>
<keyword evidence="4" id="KW-0808">Transferase</keyword>
<evidence type="ECO:0000256" key="15">
    <source>
        <dbReference type="ARBA" id="ARBA00023137"/>
    </source>
</evidence>
<feature type="region of interest" description="Disordered" evidence="23">
    <location>
        <begin position="828"/>
        <end position="853"/>
    </location>
</feature>
<dbReference type="InterPro" id="IPR013783">
    <property type="entry name" value="Ig-like_fold"/>
</dbReference>
<dbReference type="OrthoDB" id="5809444at2759"/>
<evidence type="ECO:0000256" key="20">
    <source>
        <dbReference type="ARBA" id="ARBA00051243"/>
    </source>
</evidence>
<evidence type="ECO:0000256" key="23">
    <source>
        <dbReference type="SAM" id="MobiDB-lite"/>
    </source>
</evidence>
<dbReference type="PROSITE" id="PS00107">
    <property type="entry name" value="PROTEIN_KINASE_ATP"/>
    <property type="match status" value="1"/>
</dbReference>
<dbReference type="InterPro" id="IPR000719">
    <property type="entry name" value="Prot_kinase_dom"/>
</dbReference>
<feature type="domain" description="Protein kinase" evidence="25">
    <location>
        <begin position="1100"/>
        <end position="1375"/>
    </location>
</feature>
<dbReference type="Pfam" id="PF07714">
    <property type="entry name" value="PK_Tyr_Ser-Thr"/>
    <property type="match status" value="1"/>
</dbReference>
<dbReference type="Gene3D" id="1.10.510.10">
    <property type="entry name" value="Transferase(Phosphotransferase) domain 1"/>
    <property type="match status" value="1"/>
</dbReference>
<evidence type="ECO:0000256" key="9">
    <source>
        <dbReference type="ARBA" id="ARBA00022737"/>
    </source>
</evidence>
<dbReference type="SUPFAM" id="SSF56112">
    <property type="entry name" value="Protein kinase-like (PK-like)"/>
    <property type="match status" value="1"/>
</dbReference>
<dbReference type="GO" id="GO:0005886">
    <property type="term" value="C:plasma membrane"/>
    <property type="evidence" value="ECO:0007669"/>
    <property type="project" value="TreeGrafter"/>
</dbReference>
<evidence type="ECO:0000256" key="10">
    <source>
        <dbReference type="ARBA" id="ARBA00022741"/>
    </source>
</evidence>
<dbReference type="STRING" id="400727.A0A2T7NEB6"/>
<dbReference type="InterPro" id="IPR009030">
    <property type="entry name" value="Growth_fac_rcpt_cys_sf"/>
</dbReference>
<evidence type="ECO:0000256" key="13">
    <source>
        <dbReference type="ARBA" id="ARBA00022989"/>
    </source>
</evidence>
<gene>
    <name evidence="27" type="ORF">C0Q70_19995</name>
</gene>
<sequence length="1571" mass="175691">MDDSGDDSQTAASHHLLQVTLLARVDALPSFTCRLGKAAMPFVFAGTKQKADNEWCVHTCLGDHTGPSSHDCTSANLEITIWCCSVFCVALVVGSCSQGNWKNGAETSIQNPTDGACRSIDVRNSVDGLKKLENCTVIEGKLHILLIDHAEQKDYDKFRFPLLREITGHLLLYRVYGLKTLRHLFPNLTVIRGQDLFYNYALVAYEMPDLEEIGLISLTTIMRGAVRLTKNRRLCYVDTIDWSRIAVGLKTSDHHIQDNKDETKCVNYCPDYCSSTTFQGKELRRCWTATHCQKNLECKCGSNMSACVDGGTECCHEYCVGGCHGKDREKCDVCRNVYYQKSCHPSCPPFTYMFMERRCLTENECLNLTRKGDKAPKWKLMAGNSTAQEPNRCLDECPTGYTANEQGTHCIRCNRSCPKECVGRVVDSIEAAQTLKGCNKIQGPLEIQIMGGSSIGIELEESLGAIEEVTQYIKIVRSYALLSLHFFKSLRIINGEVLEHQHYSLIVMDNTNLQELFTEEVTKNLKVLNGLVSFHSNRKLCLQKIHSLVQDHLHINASSNDISTTTNGDLMPCYITKLNLRVQKIMRNVVILEWDKTPSADPRQVLTYIINYRLVDSDTVNIYQGRDACSNDVWKTVETPADPWGNSSVAGLVPNLKPWTKYAAYVQAYMLNTASHQALSDVIIFTTSPDFPTSPVDLHAAAEQMGELHVTWKKPKQPNGNVTHYVVYWQLQEINSKPFDQRNYCTDPIDASNTNGKHPGQEESKNTTQQSPTCCQCPKSSEELIEEERERQIEIEFENYLHDNVYCKRWAKYNLTMLTRRKRQAHLGSSPYSSEMNQQGTDNSSPLPSPAVNVSNGTEEGAYLSAVIYDMEIVLTNLGHFQEYNIEVCTELLYTLFTWCLLVPVGSFQSNLLFGILIVLLTIANADNINASSVEVHQSVNSSGEVMIKWAPPPRPNGLIIKYYLQYRSANREDVMFRKVCVSQRKYHEHSGYRLTNMESGNYTFQLAAVSLAGNGSYTPLMYFYVPPPPAVEEAKNNIIIITVIVGVIIVIIVTAGVILFVIKSRSTKTDLTVISPNPGYMPSGDMYIPDEWEIDRDSVQLVKELGQGSFGMVYEGTAKNIPGFEGEIKVAVKTVNVNAGFQERWSFLREATTMKAFKCYHVVRLLGVVSKGQPCLVVMELMANGDLKNYLRRHRPDEEDNKGARPPTIKEMLQMAGEIADGMAYLADKKFVHRDLAARNCMVSENRVVKVGDFGMTRDIYETDYYRKGGRGLLPVRWMAPESLKDGVFTTMSDVWSYGVVLWEMVTLAAQPYQGMTNEETLRYVSDGHILEKPAGCPEELFNLMSRCWEFKPKKRPTFKMIIEDLVPNLNPSFQHVSYFFSEESRTNSDSELRHAQLNRQGVEREEEEEEEDGLDCEEEEDEIDLEYAGLSALEEESRIPFMTAEDPSHYHHHFPLPHPQACASQRSPSHGKRGASSSSSLRGAGASGGPSSMVAGAGAGSGSGSPCECVLLEELPNGHRLSACSSPVSNANANSDGSKGSSKSSGSYSHMNGLANGHIFNPYTRTAPC</sequence>
<dbReference type="Proteomes" id="UP000245119">
    <property type="component" value="Linkage Group LG13"/>
</dbReference>
<comment type="subcellular location">
    <subcellularLocation>
        <location evidence="2">Membrane</location>
        <topology evidence="2">Single-pass type I membrane protein</topology>
    </subcellularLocation>
</comment>
<evidence type="ECO:0000256" key="11">
    <source>
        <dbReference type="ARBA" id="ARBA00022777"/>
    </source>
</evidence>
<feature type="domain" description="Fibronectin type-III" evidence="26">
    <location>
        <begin position="932"/>
        <end position="1029"/>
    </location>
</feature>
<dbReference type="PRINTS" id="PR00109">
    <property type="entry name" value="TYRKINASE"/>
</dbReference>
<evidence type="ECO:0000256" key="8">
    <source>
        <dbReference type="ARBA" id="ARBA00022729"/>
    </source>
</evidence>
<keyword evidence="11" id="KW-0418">Kinase</keyword>
<dbReference type="Pfam" id="PF01030">
    <property type="entry name" value="Recep_L_domain"/>
    <property type="match status" value="2"/>
</dbReference>
<evidence type="ECO:0000256" key="3">
    <source>
        <dbReference type="ARBA" id="ARBA00022553"/>
    </source>
</evidence>
<dbReference type="GO" id="GO:0043235">
    <property type="term" value="C:receptor complex"/>
    <property type="evidence" value="ECO:0007669"/>
    <property type="project" value="TreeGrafter"/>
</dbReference>
<dbReference type="PROSITE" id="PS00239">
    <property type="entry name" value="RECEPTOR_TYR_KIN_II"/>
    <property type="match status" value="1"/>
</dbReference>
<feature type="region of interest" description="Disordered" evidence="23">
    <location>
        <begin position="1391"/>
        <end position="1423"/>
    </location>
</feature>
<dbReference type="Gene3D" id="2.60.40.10">
    <property type="entry name" value="Immunoglobulins"/>
    <property type="match status" value="3"/>
</dbReference>
<keyword evidence="17 22" id="KW-0675">Receptor</keyword>
<evidence type="ECO:0000256" key="16">
    <source>
        <dbReference type="ARBA" id="ARBA00023157"/>
    </source>
</evidence>
<dbReference type="InterPro" id="IPR001245">
    <property type="entry name" value="Ser-Thr/Tyr_kinase_cat_dom"/>
</dbReference>
<dbReference type="CDD" id="cd00064">
    <property type="entry name" value="FU"/>
    <property type="match status" value="1"/>
</dbReference>
<name>A0A2T7NEB6_POMCA</name>
<evidence type="ECO:0000313" key="28">
    <source>
        <dbReference type="Proteomes" id="UP000245119"/>
    </source>
</evidence>
<dbReference type="SMART" id="SM00219">
    <property type="entry name" value="TyrKc"/>
    <property type="match status" value="1"/>
</dbReference>
<comment type="similarity">
    <text evidence="22">Belongs to the protein kinase superfamily. Tyr protein kinase family. Insulin receptor subfamily.</text>
</comment>
<keyword evidence="28" id="KW-1185">Reference proteome</keyword>
<dbReference type="SUPFAM" id="SSF49265">
    <property type="entry name" value="Fibronectin type III"/>
    <property type="match status" value="2"/>
</dbReference>
<dbReference type="Gene3D" id="2.10.220.10">
    <property type="entry name" value="Hormone Receptor, Insulin-like Growth Factor Receptor 1, Chain A, domain 2"/>
    <property type="match status" value="1"/>
</dbReference>
<keyword evidence="9" id="KW-0677">Repeat</keyword>
<keyword evidence="5" id="KW-0165">Cleavage on pair of basic residues</keyword>
<dbReference type="InterPro" id="IPR011009">
    <property type="entry name" value="Kinase-like_dom_sf"/>
</dbReference>
<dbReference type="SMART" id="SM00060">
    <property type="entry name" value="FN3"/>
    <property type="match status" value="3"/>
</dbReference>
<feature type="transmembrane region" description="Helical" evidence="24">
    <location>
        <begin position="1003"/>
        <end position="1026"/>
    </location>
</feature>
<comment type="cofactor">
    <cofactor evidence="1">
        <name>Mn(2+)</name>
        <dbReference type="ChEBI" id="CHEBI:29035"/>
    </cofactor>
</comment>
<evidence type="ECO:0000256" key="17">
    <source>
        <dbReference type="ARBA" id="ARBA00023170"/>
    </source>
</evidence>
<dbReference type="EC" id="2.7.10.1" evidence="22"/>
<dbReference type="Gene3D" id="3.80.20.20">
    <property type="entry name" value="Receptor L-domain"/>
    <property type="match status" value="2"/>
</dbReference>
<dbReference type="PANTHER" id="PTHR24416">
    <property type="entry name" value="TYROSINE-PROTEIN KINASE RECEPTOR"/>
    <property type="match status" value="1"/>
</dbReference>
<dbReference type="EMBL" id="PZQS01000013">
    <property type="protein sequence ID" value="PVD19506.1"/>
    <property type="molecule type" value="Genomic_DNA"/>
</dbReference>
<dbReference type="GO" id="GO:0004714">
    <property type="term" value="F:transmembrane receptor protein tyrosine kinase activity"/>
    <property type="evidence" value="ECO:0007669"/>
    <property type="project" value="UniProtKB-EC"/>
</dbReference>
<dbReference type="InterPro" id="IPR020635">
    <property type="entry name" value="Tyr_kinase_cat_dom"/>
</dbReference>
<dbReference type="SMART" id="SM00261">
    <property type="entry name" value="FU"/>
    <property type="match status" value="1"/>
</dbReference>
<feature type="region of interest" description="Disordered" evidence="23">
    <location>
        <begin position="1448"/>
        <end position="1501"/>
    </location>
</feature>
<evidence type="ECO:0000259" key="26">
    <source>
        <dbReference type="PROSITE" id="PS50853"/>
    </source>
</evidence>
<feature type="domain" description="Fibronectin type-III" evidence="26">
    <location>
        <begin position="694"/>
        <end position="790"/>
    </location>
</feature>
<dbReference type="PROSITE" id="PS50853">
    <property type="entry name" value="FN3"/>
    <property type="match status" value="3"/>
</dbReference>
<keyword evidence="16" id="KW-1015">Disulfide bond</keyword>
<evidence type="ECO:0000256" key="19">
    <source>
        <dbReference type="ARBA" id="ARBA00023211"/>
    </source>
</evidence>
<dbReference type="Pfam" id="PF00041">
    <property type="entry name" value="fn3"/>
    <property type="match status" value="1"/>
</dbReference>
<evidence type="ECO:0000256" key="14">
    <source>
        <dbReference type="ARBA" id="ARBA00023136"/>
    </source>
</evidence>
<evidence type="ECO:0000256" key="5">
    <source>
        <dbReference type="ARBA" id="ARBA00022685"/>
    </source>
</evidence>
<dbReference type="InterPro" id="IPR036941">
    <property type="entry name" value="Rcpt_L-dom_sf"/>
</dbReference>
<dbReference type="InterPro" id="IPR006212">
    <property type="entry name" value="Furin_repeat"/>
</dbReference>
<evidence type="ECO:0000256" key="2">
    <source>
        <dbReference type="ARBA" id="ARBA00004479"/>
    </source>
</evidence>
<feature type="transmembrane region" description="Helical" evidence="24">
    <location>
        <begin position="1038"/>
        <end position="1063"/>
    </location>
</feature>
<proteinExistence type="inferred from homology"/>
<keyword evidence="10 21" id="KW-0547">Nucleotide-binding</keyword>